<proteinExistence type="predicted"/>
<comment type="caution">
    <text evidence="1">The sequence shown here is derived from an EMBL/GenBank/DDBJ whole genome shotgun (WGS) entry which is preliminary data.</text>
</comment>
<dbReference type="Proteomes" id="UP000450457">
    <property type="component" value="Unassembled WGS sequence"/>
</dbReference>
<sequence>MGWIIYVAEFAIMLYLFFKVRNLEGMIEKQEYDHQEMKVSLERLHEKMDQASRHEDR</sequence>
<protein>
    <submittedName>
        <fullName evidence="1">Uncharacterized protein</fullName>
    </submittedName>
</protein>
<name>A0A845FCB5_9BACI</name>
<evidence type="ECO:0000313" key="1">
    <source>
        <dbReference type="EMBL" id="MYL71448.1"/>
    </source>
</evidence>
<reference evidence="1 2" key="1">
    <citation type="submission" date="2019-11" db="EMBL/GenBank/DDBJ databases">
        <title>Genome sequences of 17 halophilic strains isolated from different environments.</title>
        <authorList>
            <person name="Furrow R.E."/>
        </authorList>
    </citation>
    <scope>NUCLEOTIDE SEQUENCE [LARGE SCALE GENOMIC DNA]</scope>
    <source>
        <strain evidence="1 2">SL-4</strain>
    </source>
</reference>
<dbReference type="AlphaFoldDB" id="A0A845FCB5"/>
<organism evidence="1 2">
    <name type="scientific">Halobacillus litoralis</name>
    <dbReference type="NCBI Taxonomy" id="45668"/>
    <lineage>
        <taxon>Bacteria</taxon>
        <taxon>Bacillati</taxon>
        <taxon>Bacillota</taxon>
        <taxon>Bacilli</taxon>
        <taxon>Bacillales</taxon>
        <taxon>Bacillaceae</taxon>
        <taxon>Halobacillus</taxon>
    </lineage>
</organism>
<dbReference type="EMBL" id="WMFA01000003">
    <property type="protein sequence ID" value="MYL71448.1"/>
    <property type="molecule type" value="Genomic_DNA"/>
</dbReference>
<accession>A0A845FCB5</accession>
<gene>
    <name evidence="1" type="ORF">GLW00_11315</name>
</gene>
<evidence type="ECO:0000313" key="2">
    <source>
        <dbReference type="Proteomes" id="UP000450457"/>
    </source>
</evidence>
<dbReference type="RefSeq" id="WP_160914123.1">
    <property type="nucleotide sequence ID" value="NZ_WMFA01000003.1"/>
</dbReference>
<dbReference type="GeneID" id="78007591"/>